<gene>
    <name evidence="4" type="ORF">FGU71_00270</name>
</gene>
<dbReference type="PANTHER" id="PTHR31302">
    <property type="entry name" value="TRANSMEMBRANE PROTEIN WITH METALLOPHOSPHOESTERASE DOMAIN-RELATED"/>
    <property type="match status" value="1"/>
</dbReference>
<dbReference type="OrthoDB" id="9780884at2"/>
<comment type="caution">
    <text evidence="4">The sequence shown here is derived from an EMBL/GenBank/DDBJ whole genome shotgun (WGS) entry which is preliminary data.</text>
</comment>
<protein>
    <submittedName>
        <fullName evidence="4">Phosphohydrolase</fullName>
    </submittedName>
</protein>
<dbReference type="Pfam" id="PF00149">
    <property type="entry name" value="Metallophos"/>
    <property type="match status" value="1"/>
</dbReference>
<evidence type="ECO:0000313" key="4">
    <source>
        <dbReference type="EMBL" id="TRD10461.1"/>
    </source>
</evidence>
<dbReference type="GO" id="GO:0046872">
    <property type="term" value="F:metal ion binding"/>
    <property type="evidence" value="ECO:0007669"/>
    <property type="project" value="UniProtKB-KW"/>
</dbReference>
<dbReference type="GO" id="GO:0016020">
    <property type="term" value="C:membrane"/>
    <property type="evidence" value="ECO:0007669"/>
    <property type="project" value="GOC"/>
</dbReference>
<dbReference type="Proteomes" id="UP000316343">
    <property type="component" value="Unassembled WGS sequence"/>
</dbReference>
<dbReference type="SUPFAM" id="SSF56300">
    <property type="entry name" value="Metallo-dependent phosphatases"/>
    <property type="match status" value="1"/>
</dbReference>
<evidence type="ECO:0000256" key="1">
    <source>
        <dbReference type="ARBA" id="ARBA00022723"/>
    </source>
</evidence>
<keyword evidence="1" id="KW-0479">Metal-binding</keyword>
<feature type="domain" description="Calcineurin-like phosphoesterase" evidence="3">
    <location>
        <begin position="48"/>
        <end position="212"/>
    </location>
</feature>
<dbReference type="Gene3D" id="3.60.21.10">
    <property type="match status" value="1"/>
</dbReference>
<dbReference type="AlphaFoldDB" id="A0A547P8I0"/>
<dbReference type="RefSeq" id="WP_142786720.1">
    <property type="nucleotide sequence ID" value="NZ_VHJK01000001.1"/>
</dbReference>
<evidence type="ECO:0000256" key="2">
    <source>
        <dbReference type="ARBA" id="ARBA00022801"/>
    </source>
</evidence>
<organism evidence="4 5">
    <name type="scientific">Erythrobacter insulae</name>
    <dbReference type="NCBI Taxonomy" id="2584124"/>
    <lineage>
        <taxon>Bacteria</taxon>
        <taxon>Pseudomonadati</taxon>
        <taxon>Pseudomonadota</taxon>
        <taxon>Alphaproteobacteria</taxon>
        <taxon>Sphingomonadales</taxon>
        <taxon>Erythrobacteraceae</taxon>
        <taxon>Erythrobacter/Porphyrobacter group</taxon>
        <taxon>Erythrobacter</taxon>
    </lineage>
</organism>
<keyword evidence="2 4" id="KW-0378">Hydrolase</keyword>
<dbReference type="InterPro" id="IPR029052">
    <property type="entry name" value="Metallo-depent_PP-like"/>
</dbReference>
<dbReference type="InterPro" id="IPR004843">
    <property type="entry name" value="Calcineurin-like_PHP"/>
</dbReference>
<dbReference type="InterPro" id="IPR051158">
    <property type="entry name" value="Metallophosphoesterase_sf"/>
</dbReference>
<proteinExistence type="predicted"/>
<evidence type="ECO:0000259" key="3">
    <source>
        <dbReference type="Pfam" id="PF00149"/>
    </source>
</evidence>
<dbReference type="GO" id="GO:0008758">
    <property type="term" value="F:UDP-2,3-diacylglucosamine hydrolase activity"/>
    <property type="evidence" value="ECO:0007669"/>
    <property type="project" value="TreeGrafter"/>
</dbReference>
<reference evidence="4 5" key="1">
    <citation type="submission" date="2019-06" db="EMBL/GenBank/DDBJ databases">
        <title>Erythrobacter insulae sp. nov., isolated from a tidal flat.</title>
        <authorList>
            <person name="Yoon J.-H."/>
        </authorList>
    </citation>
    <scope>NUCLEOTIDE SEQUENCE [LARGE SCALE GENOMIC DNA]</scope>
    <source>
        <strain evidence="4 5">JBTF-M21</strain>
    </source>
</reference>
<dbReference type="PANTHER" id="PTHR31302:SF31">
    <property type="entry name" value="PHOSPHODIESTERASE YAEI"/>
    <property type="match status" value="1"/>
</dbReference>
<keyword evidence="5" id="KW-1185">Reference proteome</keyword>
<dbReference type="EMBL" id="VHJK01000001">
    <property type="protein sequence ID" value="TRD10461.1"/>
    <property type="molecule type" value="Genomic_DNA"/>
</dbReference>
<name>A0A547P8I0_9SPHN</name>
<accession>A0A547P8I0</accession>
<dbReference type="GO" id="GO:0009245">
    <property type="term" value="P:lipid A biosynthetic process"/>
    <property type="evidence" value="ECO:0007669"/>
    <property type="project" value="TreeGrafter"/>
</dbReference>
<evidence type="ECO:0000313" key="5">
    <source>
        <dbReference type="Proteomes" id="UP000316343"/>
    </source>
</evidence>
<sequence>MLRTLIILVLVVTAAAGAKVWHDTMRDPVVQRLSIVSKALDPGTAPITIALLADIHVAGPDMPPSRLNRIVGQVNALQPDLVAIAGDLISEKRTATHVYTPEEIVAPLGKVNAPLGVVIVPGNHDHWSDWSALRKQIAKHPHLTVLANSAAQFGPLAVGGSDDAFTGRDDLEATFGAMAPLTGPRIVVTHSPDIFPQVPVDVDLTLAGHTHCGQIAYPRGGAPATMSDYGDLYSCGVSRQHGKTMVTSAGLGTSLLPIRLFTAPEVWLIEIRPPQR</sequence>